<sequence>MNQTALPASIDETLALLEGDGYVADRSLATVLHLALRMKRPLFLEGEAGVGKTEIAKVLSRTLGRDLIRLQCYEGLDIASAVYEWNYAAQMVEIRVSEASGDKQHSELSKSIFEDRFLIKRPVLQALQPSPSGPPVFLIDELDRADEAFEAFLLEVLSDNQVTIPELGTIKAEEPPIVIITTNRTREIHDALKRRCLYHWVDYPDAERELEIVRSKVPGANERLSAEIVSFVQKLRAEEDLFKQPGVAETLDWATALSELDEIALDPDMASDTLGVLLKYQDDIERVRGSKVRQMVEDIRKDTPISSTTAMPNI</sequence>
<dbReference type="Gene3D" id="3.40.50.300">
    <property type="entry name" value="P-loop containing nucleotide triphosphate hydrolases"/>
    <property type="match status" value="1"/>
</dbReference>
<reference evidence="2 3" key="1">
    <citation type="submission" date="2024-02" db="EMBL/GenBank/DDBJ databases">
        <title>Roseibium algae sp. nov., isolated from marine alga (Grateloupia sp.), showing potential in myo-inositol conversion.</title>
        <authorList>
            <person name="Wang Y."/>
        </authorList>
    </citation>
    <scope>NUCLEOTIDE SEQUENCE [LARGE SCALE GENOMIC DNA]</scope>
    <source>
        <strain evidence="2 3">H3510</strain>
    </source>
</reference>
<keyword evidence="3" id="KW-1185">Reference proteome</keyword>
<organism evidence="2 3">
    <name type="scientific">Roseibium algae</name>
    <dbReference type="NCBI Taxonomy" id="3123038"/>
    <lineage>
        <taxon>Bacteria</taxon>
        <taxon>Pseudomonadati</taxon>
        <taxon>Pseudomonadota</taxon>
        <taxon>Alphaproteobacteria</taxon>
        <taxon>Hyphomicrobiales</taxon>
        <taxon>Stappiaceae</taxon>
        <taxon>Roseibium</taxon>
    </lineage>
</organism>
<dbReference type="SUPFAM" id="SSF52540">
    <property type="entry name" value="P-loop containing nucleoside triphosphate hydrolases"/>
    <property type="match status" value="1"/>
</dbReference>
<proteinExistence type="predicted"/>
<dbReference type="EMBL" id="JBAKIA010000011">
    <property type="protein sequence ID" value="MEJ8475504.1"/>
    <property type="molecule type" value="Genomic_DNA"/>
</dbReference>
<dbReference type="RefSeq" id="WP_340275615.1">
    <property type="nucleotide sequence ID" value="NZ_JBAKIA010000011.1"/>
</dbReference>
<name>A0ABU8TMU9_9HYPH</name>
<dbReference type="PANTHER" id="PTHR42759">
    <property type="entry name" value="MOXR FAMILY PROTEIN"/>
    <property type="match status" value="1"/>
</dbReference>
<protein>
    <submittedName>
        <fullName evidence="2">MoxR family ATPase</fullName>
    </submittedName>
</protein>
<feature type="domain" description="ATPase dynein-related AAA" evidence="1">
    <location>
        <begin position="41"/>
        <end position="196"/>
    </location>
</feature>
<evidence type="ECO:0000313" key="2">
    <source>
        <dbReference type="EMBL" id="MEJ8475504.1"/>
    </source>
</evidence>
<evidence type="ECO:0000313" key="3">
    <source>
        <dbReference type="Proteomes" id="UP001385499"/>
    </source>
</evidence>
<dbReference type="CDD" id="cd00009">
    <property type="entry name" value="AAA"/>
    <property type="match status" value="1"/>
</dbReference>
<dbReference type="InterPro" id="IPR011704">
    <property type="entry name" value="ATPase_dyneun-rel_AAA"/>
</dbReference>
<accession>A0ABU8TMU9</accession>
<dbReference type="InterPro" id="IPR050764">
    <property type="entry name" value="CbbQ/NirQ/NorQ/GpvN"/>
</dbReference>
<dbReference type="Proteomes" id="UP001385499">
    <property type="component" value="Unassembled WGS sequence"/>
</dbReference>
<dbReference type="InterPro" id="IPR027417">
    <property type="entry name" value="P-loop_NTPase"/>
</dbReference>
<evidence type="ECO:0000259" key="1">
    <source>
        <dbReference type="Pfam" id="PF07728"/>
    </source>
</evidence>
<dbReference type="PANTHER" id="PTHR42759:SF1">
    <property type="entry name" value="MAGNESIUM-CHELATASE SUBUNIT CHLD"/>
    <property type="match status" value="1"/>
</dbReference>
<comment type="caution">
    <text evidence="2">The sequence shown here is derived from an EMBL/GenBank/DDBJ whole genome shotgun (WGS) entry which is preliminary data.</text>
</comment>
<gene>
    <name evidence="2" type="ORF">V6575_15515</name>
</gene>
<dbReference type="Pfam" id="PF07728">
    <property type="entry name" value="AAA_5"/>
    <property type="match status" value="1"/>
</dbReference>